<protein>
    <submittedName>
        <fullName evidence="1">Uncharacterized protein</fullName>
    </submittedName>
</protein>
<accession>S4P7P3</accession>
<organism evidence="1">
    <name type="scientific">Pararge aegeria</name>
    <name type="common">speckled wood butterfly</name>
    <dbReference type="NCBI Taxonomy" id="116150"/>
    <lineage>
        <taxon>Eukaryota</taxon>
        <taxon>Metazoa</taxon>
        <taxon>Ecdysozoa</taxon>
        <taxon>Arthropoda</taxon>
        <taxon>Hexapoda</taxon>
        <taxon>Insecta</taxon>
        <taxon>Pterygota</taxon>
        <taxon>Neoptera</taxon>
        <taxon>Endopterygota</taxon>
        <taxon>Lepidoptera</taxon>
        <taxon>Glossata</taxon>
        <taxon>Ditrysia</taxon>
        <taxon>Papilionoidea</taxon>
        <taxon>Nymphalidae</taxon>
        <taxon>Satyrinae</taxon>
        <taxon>Satyrini</taxon>
        <taxon>Parargina</taxon>
        <taxon>Pararge</taxon>
    </lineage>
</organism>
<reference evidence="1" key="1">
    <citation type="journal article" date="2013" name="BMC Genomics">
        <title>Unscrambling butterfly oogenesis.</title>
        <authorList>
            <person name="Carter J.M."/>
            <person name="Baker S.C."/>
            <person name="Pink R."/>
            <person name="Carter D.R."/>
            <person name="Collins A."/>
            <person name="Tomlin J."/>
            <person name="Gibbs M."/>
            <person name="Breuker C.J."/>
        </authorList>
    </citation>
    <scope>NUCLEOTIDE SEQUENCE</scope>
    <source>
        <tissue evidence="1">Ovary</tissue>
    </source>
</reference>
<proteinExistence type="predicted"/>
<dbReference type="EMBL" id="GAIX01007642">
    <property type="protein sequence ID" value="JAA84918.1"/>
    <property type="molecule type" value="Transcribed_RNA"/>
</dbReference>
<dbReference type="AlphaFoldDB" id="S4P7P3"/>
<feature type="non-terminal residue" evidence="1">
    <location>
        <position position="87"/>
    </location>
</feature>
<name>S4P7P3_9NEOP</name>
<feature type="non-terminal residue" evidence="1">
    <location>
        <position position="1"/>
    </location>
</feature>
<reference evidence="1" key="2">
    <citation type="submission" date="2013-05" db="EMBL/GenBank/DDBJ databases">
        <authorList>
            <person name="Carter J.-M."/>
            <person name="Baker S.C."/>
            <person name="Pink R."/>
            <person name="Carter D.R.F."/>
            <person name="Collins A."/>
            <person name="Tomlin J."/>
            <person name="Gibbs M."/>
            <person name="Breuker C.J."/>
        </authorList>
    </citation>
    <scope>NUCLEOTIDE SEQUENCE</scope>
    <source>
        <tissue evidence="1">Ovary</tissue>
    </source>
</reference>
<sequence>KPFSHGSAPRRAAWVGCSRLHSATHARNSIKLNSLAPMPSYCPTTDYFTHAMDHQSLSDHTTVIVRGERTAASSVPLLPYIGYGLIV</sequence>
<evidence type="ECO:0000313" key="1">
    <source>
        <dbReference type="EMBL" id="JAA84918.1"/>
    </source>
</evidence>